<evidence type="ECO:0000313" key="3">
    <source>
        <dbReference type="EMBL" id="CAB4583918.1"/>
    </source>
</evidence>
<dbReference type="PANTHER" id="PTHR46018">
    <property type="entry name" value="ZINC PHOSPHODIESTERASE ELAC PROTEIN 1"/>
    <property type="match status" value="1"/>
</dbReference>
<protein>
    <submittedName>
        <fullName evidence="3">Unannotated protein</fullName>
    </submittedName>
</protein>
<dbReference type="SMART" id="SM00849">
    <property type="entry name" value="Lactamase_B"/>
    <property type="match status" value="1"/>
</dbReference>
<keyword evidence="1" id="KW-0378">Hydrolase</keyword>
<reference evidence="3" key="1">
    <citation type="submission" date="2020-05" db="EMBL/GenBank/DDBJ databases">
        <authorList>
            <person name="Chiriac C."/>
            <person name="Salcher M."/>
            <person name="Ghai R."/>
            <person name="Kavagutti S V."/>
        </authorList>
    </citation>
    <scope>NUCLEOTIDE SEQUENCE</scope>
</reference>
<evidence type="ECO:0000259" key="2">
    <source>
        <dbReference type="SMART" id="SM00849"/>
    </source>
</evidence>
<dbReference type="InterPro" id="IPR036866">
    <property type="entry name" value="RibonucZ/Hydroxyglut_hydro"/>
</dbReference>
<gene>
    <name evidence="3" type="ORF">UFOPK1722_01216</name>
</gene>
<dbReference type="GO" id="GO:0042781">
    <property type="term" value="F:3'-tRNA processing endoribonuclease activity"/>
    <property type="evidence" value="ECO:0007669"/>
    <property type="project" value="TreeGrafter"/>
</dbReference>
<accession>A0A6J6FHM4</accession>
<dbReference type="AlphaFoldDB" id="A0A6J6FHM4"/>
<organism evidence="3">
    <name type="scientific">freshwater metagenome</name>
    <dbReference type="NCBI Taxonomy" id="449393"/>
    <lineage>
        <taxon>unclassified sequences</taxon>
        <taxon>metagenomes</taxon>
        <taxon>ecological metagenomes</taxon>
    </lineage>
</organism>
<dbReference type="Pfam" id="PF12706">
    <property type="entry name" value="Lactamase_B_2"/>
    <property type="match status" value="1"/>
</dbReference>
<dbReference type="InterPro" id="IPR044094">
    <property type="entry name" value="AtsA-like_MBL-fold"/>
</dbReference>
<dbReference type="InterPro" id="IPR001279">
    <property type="entry name" value="Metallo-B-lactamas"/>
</dbReference>
<evidence type="ECO:0000256" key="1">
    <source>
        <dbReference type="ARBA" id="ARBA00022801"/>
    </source>
</evidence>
<dbReference type="PANTHER" id="PTHR46018:SF2">
    <property type="entry name" value="ZINC PHOSPHODIESTERASE ELAC PROTEIN 1"/>
    <property type="match status" value="1"/>
</dbReference>
<sequence length="280" mass="30377">MKITLLGTGSPIPDPNRAGPCTLVQAGDRNIMVDCGRGALMRLMAAGVLPAMVDTLLITHLHSDHITDVNDLITTRWVMQPVHTPLNVYGPAGTKAMIDALMRMLELDQQYRHDHHEDLRANGPLEVNVTELGPDQNFTIGDASVTTHATDHRPVKPTIGFRLEHEGKSVALAGDTVPCAGVDAMCANVDVYVQTVIREDLVNFVAGIVPTGARFKDILDYHSTVEQAAQTATRTGAKRLMLTHYVPPMQPGQEDEWRALAAAHFAGEIILGPDLTSTEI</sequence>
<dbReference type="SUPFAM" id="SSF56281">
    <property type="entry name" value="Metallo-hydrolase/oxidoreductase"/>
    <property type="match status" value="1"/>
</dbReference>
<name>A0A6J6FHM4_9ZZZZ</name>
<dbReference type="CDD" id="cd07719">
    <property type="entry name" value="arylsulfatase_AtsA-like_MBL-fold"/>
    <property type="match status" value="1"/>
</dbReference>
<feature type="domain" description="Metallo-beta-lactamase" evidence="2">
    <location>
        <begin position="18"/>
        <end position="208"/>
    </location>
</feature>
<proteinExistence type="predicted"/>
<dbReference type="EMBL" id="CAEZTS010000108">
    <property type="protein sequence ID" value="CAB4583918.1"/>
    <property type="molecule type" value="Genomic_DNA"/>
</dbReference>
<dbReference type="Gene3D" id="3.60.15.10">
    <property type="entry name" value="Ribonuclease Z/Hydroxyacylglutathione hydrolase-like"/>
    <property type="match status" value="1"/>
</dbReference>